<keyword evidence="3" id="KW-0489">Methyltransferase</keyword>
<comment type="subcellular location">
    <subcellularLocation>
        <location evidence="1">Chromosome</location>
    </subcellularLocation>
</comment>
<dbReference type="Proteomes" id="UP000541535">
    <property type="component" value="Unassembled WGS sequence"/>
</dbReference>
<dbReference type="Pfam" id="PF00856">
    <property type="entry name" value="SET"/>
    <property type="match status" value="1"/>
</dbReference>
<dbReference type="GO" id="GO:0005694">
    <property type="term" value="C:chromosome"/>
    <property type="evidence" value="ECO:0007669"/>
    <property type="project" value="UniProtKB-SubCell"/>
</dbReference>
<evidence type="ECO:0000256" key="1">
    <source>
        <dbReference type="ARBA" id="ARBA00004286"/>
    </source>
</evidence>
<gene>
    <name evidence="8" type="ORF">FHS03_002316</name>
</gene>
<keyword evidence="4" id="KW-0808">Transferase</keyword>
<evidence type="ECO:0000256" key="3">
    <source>
        <dbReference type="ARBA" id="ARBA00022603"/>
    </source>
</evidence>
<dbReference type="GO" id="GO:0008168">
    <property type="term" value="F:methyltransferase activity"/>
    <property type="evidence" value="ECO:0007669"/>
    <property type="project" value="UniProtKB-KW"/>
</dbReference>
<evidence type="ECO:0000259" key="7">
    <source>
        <dbReference type="PROSITE" id="PS50868"/>
    </source>
</evidence>
<dbReference type="Gene3D" id="2.170.270.10">
    <property type="entry name" value="SET domain"/>
    <property type="match status" value="1"/>
</dbReference>
<dbReference type="InterPro" id="IPR001214">
    <property type="entry name" value="SET_dom"/>
</dbReference>
<feature type="domain" description="SET" evidence="6">
    <location>
        <begin position="22"/>
        <end position="134"/>
    </location>
</feature>
<dbReference type="SMART" id="SM00317">
    <property type="entry name" value="SET"/>
    <property type="match status" value="1"/>
</dbReference>
<sequence>MIGVMTLPASLSDSASLSAPSAVCEVRNSSIHGQGVFALCAITPGERIIEYTGERVSWEETCRRNEEKGGPINHTFFFSLDDGMLIDGGAGGNESRWINHACEPNCEAVEEDGRVFIHALHPIAPGEELKYNYGLIYEARHTAAVKRAFACFCGAPTCSGTMLAPKRGKKGR</sequence>
<evidence type="ECO:0000256" key="5">
    <source>
        <dbReference type="ARBA" id="ARBA00022691"/>
    </source>
</evidence>
<evidence type="ECO:0000313" key="9">
    <source>
        <dbReference type="Proteomes" id="UP000541535"/>
    </source>
</evidence>
<proteinExistence type="predicted"/>
<keyword evidence="9" id="KW-1185">Reference proteome</keyword>
<reference evidence="8 9" key="1">
    <citation type="submission" date="2020-08" db="EMBL/GenBank/DDBJ databases">
        <title>Genomic Encyclopedia of Type Strains, Phase III (KMG-III): the genomes of soil and plant-associated and newly described type strains.</title>
        <authorList>
            <person name="Whitman W."/>
        </authorList>
    </citation>
    <scope>NUCLEOTIDE SEQUENCE [LARGE SCALE GENOMIC DNA]</scope>
    <source>
        <strain evidence="8 9">CECT 8897</strain>
    </source>
</reference>
<evidence type="ECO:0000256" key="2">
    <source>
        <dbReference type="ARBA" id="ARBA00022454"/>
    </source>
</evidence>
<feature type="domain" description="Post-SET" evidence="7">
    <location>
        <begin position="147"/>
        <end position="163"/>
    </location>
</feature>
<keyword evidence="5" id="KW-0949">S-adenosyl-L-methionine</keyword>
<dbReference type="PROSITE" id="PS50280">
    <property type="entry name" value="SET"/>
    <property type="match status" value="1"/>
</dbReference>
<protein>
    <recommendedName>
        <fullName evidence="10">SET domain-containing protein-lysine N-methyltransferase</fullName>
    </recommendedName>
</protein>
<evidence type="ECO:0000256" key="4">
    <source>
        <dbReference type="ARBA" id="ARBA00022679"/>
    </source>
</evidence>
<dbReference type="InterPro" id="IPR046341">
    <property type="entry name" value="SET_dom_sf"/>
</dbReference>
<dbReference type="PANTHER" id="PTHR22884">
    <property type="entry name" value="SET DOMAIN PROTEINS"/>
    <property type="match status" value="1"/>
</dbReference>
<dbReference type="GO" id="GO:0032259">
    <property type="term" value="P:methylation"/>
    <property type="evidence" value="ECO:0007669"/>
    <property type="project" value="UniProtKB-KW"/>
</dbReference>
<evidence type="ECO:0000313" key="8">
    <source>
        <dbReference type="EMBL" id="MBB3119265.1"/>
    </source>
</evidence>
<dbReference type="EMBL" id="JACHXD010000005">
    <property type="protein sequence ID" value="MBB3119265.1"/>
    <property type="molecule type" value="Genomic_DNA"/>
</dbReference>
<keyword evidence="2" id="KW-0158">Chromosome</keyword>
<dbReference type="InterPro" id="IPR003616">
    <property type="entry name" value="Post-SET_dom"/>
</dbReference>
<comment type="caution">
    <text evidence="8">The sequence shown here is derived from an EMBL/GenBank/DDBJ whole genome shotgun (WGS) entry which is preliminary data.</text>
</comment>
<accession>A0A7W5BBH1</accession>
<dbReference type="PROSITE" id="PS50868">
    <property type="entry name" value="POST_SET"/>
    <property type="match status" value="1"/>
</dbReference>
<evidence type="ECO:0008006" key="10">
    <source>
        <dbReference type="Google" id="ProtNLM"/>
    </source>
</evidence>
<dbReference type="AlphaFoldDB" id="A0A7W5BBH1"/>
<organism evidence="8 9">
    <name type="scientific">Pseudoduganella violacea</name>
    <dbReference type="NCBI Taxonomy" id="1715466"/>
    <lineage>
        <taxon>Bacteria</taxon>
        <taxon>Pseudomonadati</taxon>
        <taxon>Pseudomonadota</taxon>
        <taxon>Betaproteobacteria</taxon>
        <taxon>Burkholderiales</taxon>
        <taxon>Oxalobacteraceae</taxon>
        <taxon>Telluria group</taxon>
        <taxon>Pseudoduganella</taxon>
    </lineage>
</organism>
<dbReference type="RefSeq" id="WP_371871653.1">
    <property type="nucleotide sequence ID" value="NZ_JACHXD010000005.1"/>
</dbReference>
<evidence type="ECO:0000259" key="6">
    <source>
        <dbReference type="PROSITE" id="PS50280"/>
    </source>
</evidence>
<name>A0A7W5BBH1_9BURK</name>
<dbReference type="InterPro" id="IPR050777">
    <property type="entry name" value="SET2_Histone-Lys_MeTrsfase"/>
</dbReference>
<dbReference type="SUPFAM" id="SSF82199">
    <property type="entry name" value="SET domain"/>
    <property type="match status" value="1"/>
</dbReference>